<dbReference type="EMBL" id="AP018174">
    <property type="protein sequence ID" value="BAY15069.1"/>
    <property type="molecule type" value="Genomic_DNA"/>
</dbReference>
<gene>
    <name evidence="4" type="ORF">NIES21_08830</name>
</gene>
<keyword evidence="1" id="KW-0233">DNA recombination</keyword>
<name>A0A1Z4GC58_9CYAN</name>
<organism evidence="4 5">
    <name type="scientific">Anabaenopsis circularis NIES-21</name>
    <dbReference type="NCBI Taxonomy" id="1085406"/>
    <lineage>
        <taxon>Bacteria</taxon>
        <taxon>Bacillati</taxon>
        <taxon>Cyanobacteriota</taxon>
        <taxon>Cyanophyceae</taxon>
        <taxon>Nostocales</taxon>
        <taxon>Nodulariaceae</taxon>
        <taxon>Anabaenopsis</taxon>
    </lineage>
</organism>
<dbReference type="AlphaFoldDB" id="A0A1Z4GC58"/>
<evidence type="ECO:0000256" key="2">
    <source>
        <dbReference type="PROSITE-ProRule" id="PRU01248"/>
    </source>
</evidence>
<evidence type="ECO:0000313" key="4">
    <source>
        <dbReference type="EMBL" id="BAY15069.1"/>
    </source>
</evidence>
<dbReference type="SUPFAM" id="SSF56349">
    <property type="entry name" value="DNA breaking-rejoining enzymes"/>
    <property type="match status" value="1"/>
</dbReference>
<dbReference type="GO" id="GO:0015074">
    <property type="term" value="P:DNA integration"/>
    <property type="evidence" value="ECO:0007669"/>
    <property type="project" value="InterPro"/>
</dbReference>
<keyword evidence="5" id="KW-1185">Reference proteome</keyword>
<proteinExistence type="predicted"/>
<dbReference type="InterPro" id="IPR044068">
    <property type="entry name" value="CB"/>
</dbReference>
<dbReference type="GO" id="GO:0006310">
    <property type="term" value="P:DNA recombination"/>
    <property type="evidence" value="ECO:0007669"/>
    <property type="project" value="UniProtKB-KW"/>
</dbReference>
<sequence>MTEPKNFLEAQEMYEEYLREIEPFKAQRIINEFRSAINHALTEFGYERTHSGRKMTALEIKNAQKFKKTLSNQKLLKLRQAQQKSFEKNNVSQASQNTYGNRVEQFLTWAARQPWWPGSRSVKLKEQCTPYLRNKNGSIADCKLTERNFTYRKYILTPQETPPKLQIQLDQFYLYLTEPEWPGRIIKPVEKSTANEYLKNIKLILGERYRFHNVPTHELCLELIVPVITEEQLEELTPLQQKKLSNQCKKALEQLICNHFQFLRNFNSSVSPSTKMGRINAISAVAKFLYAHQVENDADYRLIPIFSTIDHHYNLVLEELSQWRNSRHSVSDWSKRWPNVPVGQTALQVIQERIVEPLRHECRPRTRRGDFRSSEPIAISYQSYLKWALLAYLPARRQEEYRELKIALSCPRERPQDLPKDGLYQPLPPDNQRERKYNSMVVDNYFYFTYMHENHYYPQGIWVIDTRKYKTKKTYGKQSIIIPNRTFEDGSSFYDYIERFLYGWWTQEGYKNELIYDWWQPEMQGRRGRWLSSGRIQFSPKDACSLPSNSHSAIWTWGYVFVVPKSGNLASGSAFARIFETISYRLIQKRISPHIMRYVWATWGLNVGLSDSELSSLAYAMGHSVKTLREMYERCTPVEKRQPIESAIAERLFTPSEQHNQKLPLNLEVNDLVQIAIRLTQEERQQLIAKLQSTV</sequence>
<dbReference type="InterPro" id="IPR011010">
    <property type="entry name" value="DNA_brk_join_enz"/>
</dbReference>
<reference evidence="4 5" key="1">
    <citation type="submission" date="2017-06" db="EMBL/GenBank/DDBJ databases">
        <title>Genome sequencing of cyanobaciteial culture collection at National Institute for Environmental Studies (NIES).</title>
        <authorList>
            <person name="Hirose Y."/>
            <person name="Shimura Y."/>
            <person name="Fujisawa T."/>
            <person name="Nakamura Y."/>
            <person name="Kawachi M."/>
        </authorList>
    </citation>
    <scope>NUCLEOTIDE SEQUENCE [LARGE SCALE GENOMIC DNA]</scope>
    <source>
        <strain evidence="4 5">NIES-21</strain>
    </source>
</reference>
<protein>
    <recommendedName>
        <fullName evidence="3">Core-binding (CB) domain-containing protein</fullName>
    </recommendedName>
</protein>
<dbReference type="Proteomes" id="UP000218287">
    <property type="component" value="Chromosome"/>
</dbReference>
<dbReference type="OrthoDB" id="503965at2"/>
<dbReference type="InterPro" id="IPR013762">
    <property type="entry name" value="Integrase-like_cat_sf"/>
</dbReference>
<evidence type="ECO:0000313" key="5">
    <source>
        <dbReference type="Proteomes" id="UP000218287"/>
    </source>
</evidence>
<evidence type="ECO:0000256" key="1">
    <source>
        <dbReference type="ARBA" id="ARBA00023172"/>
    </source>
</evidence>
<accession>A0A1Z4GC58</accession>
<dbReference type="GO" id="GO:0003677">
    <property type="term" value="F:DNA binding"/>
    <property type="evidence" value="ECO:0007669"/>
    <property type="project" value="UniProtKB-UniRule"/>
</dbReference>
<dbReference type="PROSITE" id="PS51900">
    <property type="entry name" value="CB"/>
    <property type="match status" value="1"/>
</dbReference>
<evidence type="ECO:0000259" key="3">
    <source>
        <dbReference type="PROSITE" id="PS51900"/>
    </source>
</evidence>
<feature type="domain" description="Core-binding (CB)" evidence="3">
    <location>
        <begin position="5"/>
        <end position="111"/>
    </location>
</feature>
<dbReference type="Gene3D" id="1.10.443.10">
    <property type="entry name" value="Intergrase catalytic core"/>
    <property type="match status" value="1"/>
</dbReference>
<keyword evidence="2" id="KW-0238">DNA-binding</keyword>